<sequence length="135" mass="15045">MHTCTDKHSPAHRHVLITWAVNSFQRRAYAMVNYYFASCSAHSPRPAALSSSHVLFSLVSLHIAQTWPSGRHTDPNSSRQQLAGLIGRARGEIYPRFGGIIEIASIPTGQMMAPKWRHDDVCVCVCVLFSRTGVR</sequence>
<gene>
    <name evidence="1" type="ORF">PXEA_LOCUS21326</name>
</gene>
<dbReference type="AlphaFoldDB" id="A0A448X4K4"/>
<comment type="caution">
    <text evidence="1">The sequence shown here is derived from an EMBL/GenBank/DDBJ whole genome shotgun (WGS) entry which is preliminary data.</text>
</comment>
<protein>
    <submittedName>
        <fullName evidence="1">Uncharacterized protein</fullName>
    </submittedName>
</protein>
<dbReference type="EMBL" id="CAAALY010090683">
    <property type="protein sequence ID" value="VEL27886.1"/>
    <property type="molecule type" value="Genomic_DNA"/>
</dbReference>
<evidence type="ECO:0000313" key="1">
    <source>
        <dbReference type="EMBL" id="VEL27886.1"/>
    </source>
</evidence>
<keyword evidence="2" id="KW-1185">Reference proteome</keyword>
<proteinExistence type="predicted"/>
<name>A0A448X4K4_9PLAT</name>
<reference evidence="1" key="1">
    <citation type="submission" date="2018-11" db="EMBL/GenBank/DDBJ databases">
        <authorList>
            <consortium name="Pathogen Informatics"/>
        </authorList>
    </citation>
    <scope>NUCLEOTIDE SEQUENCE</scope>
</reference>
<evidence type="ECO:0000313" key="2">
    <source>
        <dbReference type="Proteomes" id="UP000784294"/>
    </source>
</evidence>
<accession>A0A448X4K4</accession>
<organism evidence="1 2">
    <name type="scientific">Protopolystoma xenopodis</name>
    <dbReference type="NCBI Taxonomy" id="117903"/>
    <lineage>
        <taxon>Eukaryota</taxon>
        <taxon>Metazoa</taxon>
        <taxon>Spiralia</taxon>
        <taxon>Lophotrochozoa</taxon>
        <taxon>Platyhelminthes</taxon>
        <taxon>Monogenea</taxon>
        <taxon>Polyopisthocotylea</taxon>
        <taxon>Polystomatidea</taxon>
        <taxon>Polystomatidae</taxon>
        <taxon>Protopolystoma</taxon>
    </lineage>
</organism>
<dbReference type="Proteomes" id="UP000784294">
    <property type="component" value="Unassembled WGS sequence"/>
</dbReference>